<keyword evidence="1" id="KW-0560">Oxidoreductase</keyword>
<reference evidence="3" key="1">
    <citation type="journal article" date="2021" name="PeerJ">
        <title>Extensive microbial diversity within the chicken gut microbiome revealed by metagenomics and culture.</title>
        <authorList>
            <person name="Gilroy R."/>
            <person name="Ravi A."/>
            <person name="Getino M."/>
            <person name="Pursley I."/>
            <person name="Horton D.L."/>
            <person name="Alikhan N.F."/>
            <person name="Baker D."/>
            <person name="Gharbi K."/>
            <person name="Hall N."/>
            <person name="Watson M."/>
            <person name="Adriaenssens E.M."/>
            <person name="Foster-Nyarko E."/>
            <person name="Jarju S."/>
            <person name="Secka A."/>
            <person name="Antonio M."/>
            <person name="Oren A."/>
            <person name="Chaudhuri R.R."/>
            <person name="La Ragione R."/>
            <person name="Hildebrand F."/>
            <person name="Pallen M.J."/>
        </authorList>
    </citation>
    <scope>NUCLEOTIDE SEQUENCE</scope>
    <source>
        <strain evidence="3">CHK178-16964</strain>
    </source>
</reference>
<dbReference type="PANTHER" id="PTHR42949">
    <property type="entry name" value="ANAEROBIC GLYCEROL-3-PHOSPHATE DEHYDROGENASE SUBUNIT B"/>
    <property type="match status" value="1"/>
</dbReference>
<feature type="domain" description="FAD/NAD(P)-binding" evidence="2">
    <location>
        <begin position="4"/>
        <end position="297"/>
    </location>
</feature>
<dbReference type="InterPro" id="IPR023753">
    <property type="entry name" value="FAD/NAD-binding_dom"/>
</dbReference>
<dbReference type="GO" id="GO:0016491">
    <property type="term" value="F:oxidoreductase activity"/>
    <property type="evidence" value="ECO:0007669"/>
    <property type="project" value="UniProtKB-KW"/>
</dbReference>
<dbReference type="PANTHER" id="PTHR42949:SF3">
    <property type="entry name" value="ANAEROBIC GLYCEROL-3-PHOSPHATE DEHYDROGENASE SUBUNIT B"/>
    <property type="match status" value="1"/>
</dbReference>
<dbReference type="AlphaFoldDB" id="A0A9D2KNF4"/>
<dbReference type="PRINTS" id="PR00411">
    <property type="entry name" value="PNDRDTASEI"/>
</dbReference>
<dbReference type="Gene3D" id="3.50.50.60">
    <property type="entry name" value="FAD/NAD(P)-binding domain"/>
    <property type="match status" value="2"/>
</dbReference>
<dbReference type="SUPFAM" id="SSF51905">
    <property type="entry name" value="FAD/NAD(P)-binding domain"/>
    <property type="match status" value="1"/>
</dbReference>
<sequence length="416" mass="45135">MVNKDLVVIGGGAAGLSAAVEAKKQGIEDILVIERSDWLGGILRQCIHNGFGVHKYKEDLTGVEFASRIAKEAEEAGIECMLHTFAVDISKDKVITAVSPKEGLFEVKAKAIILAMGCRERSRGALMIPGKRIAGIITAGTAQHYLNLDGYLPGKKIVILGSGDIGLIMARQFVVEGASVERVVEIMPYSSGLARNISQCIEDFDIPISYNSTVIDIQGKGRVEQVTVAKVDENRRPVPGTEEVIPCDTLLISAGLIPENELTKAAGITLSPVTKGAVVDDELMTSLDGVFSCGNVLHVHDLVDFVSIEGTRAGENAARYLKGQKETGKYIEVKDGFGVNGAVPQKVRRDGDKYVEFMFRPRNKYTNCCICVDAGETCVKRMKKMVVTPGEMCSFQIERELLAQAEREVTIRLEVS</sequence>
<evidence type="ECO:0000313" key="3">
    <source>
        <dbReference type="EMBL" id="HJA71528.1"/>
    </source>
</evidence>
<name>A0A9D2KNF4_9FIRM</name>
<evidence type="ECO:0000256" key="1">
    <source>
        <dbReference type="ARBA" id="ARBA00023002"/>
    </source>
</evidence>
<dbReference type="EMBL" id="DWZA01000071">
    <property type="protein sequence ID" value="HJA71528.1"/>
    <property type="molecule type" value="Genomic_DNA"/>
</dbReference>
<dbReference type="Proteomes" id="UP000823900">
    <property type="component" value="Unassembled WGS sequence"/>
</dbReference>
<dbReference type="InterPro" id="IPR036188">
    <property type="entry name" value="FAD/NAD-bd_sf"/>
</dbReference>
<gene>
    <name evidence="3" type="ORF">IAA07_08140</name>
</gene>
<dbReference type="PRINTS" id="PR00368">
    <property type="entry name" value="FADPNR"/>
</dbReference>
<organism evidence="3 4">
    <name type="scientific">Candidatus Lachnoclostridium stercoravium</name>
    <dbReference type="NCBI Taxonomy" id="2838633"/>
    <lineage>
        <taxon>Bacteria</taxon>
        <taxon>Bacillati</taxon>
        <taxon>Bacillota</taxon>
        <taxon>Clostridia</taxon>
        <taxon>Lachnospirales</taxon>
        <taxon>Lachnospiraceae</taxon>
    </lineage>
</organism>
<dbReference type="InterPro" id="IPR051691">
    <property type="entry name" value="Metab_Enz_Cyan_OpOx_G3PDH"/>
</dbReference>
<comment type="caution">
    <text evidence="3">The sequence shown here is derived from an EMBL/GenBank/DDBJ whole genome shotgun (WGS) entry which is preliminary data.</text>
</comment>
<reference evidence="3" key="2">
    <citation type="submission" date="2021-04" db="EMBL/GenBank/DDBJ databases">
        <authorList>
            <person name="Gilroy R."/>
        </authorList>
    </citation>
    <scope>NUCLEOTIDE SEQUENCE</scope>
    <source>
        <strain evidence="3">CHK178-16964</strain>
    </source>
</reference>
<dbReference type="Pfam" id="PF07992">
    <property type="entry name" value="Pyr_redox_2"/>
    <property type="match status" value="1"/>
</dbReference>
<proteinExistence type="predicted"/>
<evidence type="ECO:0000313" key="4">
    <source>
        <dbReference type="Proteomes" id="UP000823900"/>
    </source>
</evidence>
<protein>
    <submittedName>
        <fullName evidence="3">FAD-dependent oxidoreductase</fullName>
    </submittedName>
</protein>
<accession>A0A9D2KNF4</accession>
<evidence type="ECO:0000259" key="2">
    <source>
        <dbReference type="Pfam" id="PF07992"/>
    </source>
</evidence>